<comment type="caution">
    <text evidence="16">The sequence shown here is derived from an EMBL/GenBank/DDBJ whole genome shotgun (WGS) entry which is preliminary data.</text>
</comment>
<keyword evidence="11" id="KW-0464">Manganese</keyword>
<dbReference type="InterPro" id="IPR013815">
    <property type="entry name" value="ATP_grasp_subdomain_1"/>
</dbReference>
<comment type="cofactor">
    <cofactor evidence="1">
        <name>Mn(2+)</name>
        <dbReference type="ChEBI" id="CHEBI:29035"/>
    </cofactor>
</comment>
<keyword evidence="7 14" id="KW-0067">ATP-binding</keyword>
<dbReference type="PIRSF" id="PIRSF039102">
    <property type="entry name" value="Ddl/VanB"/>
    <property type="match status" value="1"/>
</dbReference>
<keyword evidence="17" id="KW-1185">Reference proteome</keyword>
<dbReference type="PROSITE" id="PS00844">
    <property type="entry name" value="DALA_DALA_LIGASE_2"/>
    <property type="match status" value="1"/>
</dbReference>
<keyword evidence="13" id="KW-0963">Cytoplasm</keyword>
<dbReference type="Proteomes" id="UP001516588">
    <property type="component" value="Unassembled WGS sequence"/>
</dbReference>
<dbReference type="InterPro" id="IPR011095">
    <property type="entry name" value="Dala_Dala_lig_C"/>
</dbReference>
<dbReference type="GO" id="GO:0016874">
    <property type="term" value="F:ligase activity"/>
    <property type="evidence" value="ECO:0007669"/>
    <property type="project" value="UniProtKB-KW"/>
</dbReference>
<evidence type="ECO:0000256" key="5">
    <source>
        <dbReference type="ARBA" id="ARBA00022723"/>
    </source>
</evidence>
<evidence type="ECO:0000256" key="3">
    <source>
        <dbReference type="ARBA" id="ARBA00010871"/>
    </source>
</evidence>
<comment type="subcellular location">
    <subcellularLocation>
        <location evidence="13">Cytoplasm</location>
    </subcellularLocation>
</comment>
<dbReference type="Gene3D" id="3.30.1490.20">
    <property type="entry name" value="ATP-grasp fold, A domain"/>
    <property type="match status" value="1"/>
</dbReference>
<evidence type="ECO:0000256" key="6">
    <source>
        <dbReference type="ARBA" id="ARBA00022741"/>
    </source>
</evidence>
<dbReference type="InterPro" id="IPR011761">
    <property type="entry name" value="ATP-grasp"/>
</dbReference>
<reference evidence="16 17" key="1">
    <citation type="submission" date="2020-10" db="EMBL/GenBank/DDBJ databases">
        <title>ChiBAC.</title>
        <authorList>
            <person name="Zenner C."/>
            <person name="Hitch T.C.A."/>
            <person name="Clavel T."/>
        </authorList>
    </citation>
    <scope>NUCLEOTIDE SEQUENCE [LARGE SCALE GENOMIC DNA]</scope>
    <source>
        <strain evidence="16 17">DSM 108706</strain>
    </source>
</reference>
<evidence type="ECO:0000256" key="13">
    <source>
        <dbReference type="HAMAP-Rule" id="MF_00047"/>
    </source>
</evidence>
<evidence type="ECO:0000256" key="10">
    <source>
        <dbReference type="ARBA" id="ARBA00022984"/>
    </source>
</evidence>
<protein>
    <recommendedName>
        <fullName evidence="13">D-alanine--D-alanine ligase</fullName>
        <ecNumber evidence="13">6.3.2.4</ecNumber>
    </recommendedName>
    <alternativeName>
        <fullName evidence="13">D-Ala-D-Ala ligase</fullName>
    </alternativeName>
    <alternativeName>
        <fullName evidence="13">D-alanylalanine synthetase</fullName>
    </alternativeName>
</protein>
<comment type="pathway">
    <text evidence="13">Cell wall biogenesis; peptidoglycan biosynthesis.</text>
</comment>
<dbReference type="EMBL" id="JADCKA010000001">
    <property type="protein sequence ID" value="MBE5034922.1"/>
    <property type="molecule type" value="Genomic_DNA"/>
</dbReference>
<evidence type="ECO:0000256" key="1">
    <source>
        <dbReference type="ARBA" id="ARBA00001936"/>
    </source>
</evidence>
<evidence type="ECO:0000256" key="7">
    <source>
        <dbReference type="ARBA" id="ARBA00022840"/>
    </source>
</evidence>
<comment type="catalytic activity">
    <reaction evidence="13">
        <text>2 D-alanine + ATP = D-alanyl-D-alanine + ADP + phosphate + H(+)</text>
        <dbReference type="Rhea" id="RHEA:11224"/>
        <dbReference type="ChEBI" id="CHEBI:15378"/>
        <dbReference type="ChEBI" id="CHEBI:30616"/>
        <dbReference type="ChEBI" id="CHEBI:43474"/>
        <dbReference type="ChEBI" id="CHEBI:57416"/>
        <dbReference type="ChEBI" id="CHEBI:57822"/>
        <dbReference type="ChEBI" id="CHEBI:456216"/>
        <dbReference type="EC" id="6.3.2.4"/>
    </reaction>
</comment>
<evidence type="ECO:0000256" key="12">
    <source>
        <dbReference type="ARBA" id="ARBA00023316"/>
    </source>
</evidence>
<organism evidence="16 17">
    <name type="scientific">Gallibacter intestinalis</name>
    <dbReference type="NCBI Taxonomy" id="2779356"/>
    <lineage>
        <taxon>Bacteria</taxon>
        <taxon>Bacillati</taxon>
        <taxon>Bacillota</taxon>
        <taxon>Clostridia</taxon>
        <taxon>Eubacteriales</taxon>
        <taxon>Eubacteriaceae</taxon>
        <taxon>Gallibacter</taxon>
    </lineage>
</organism>
<accession>A0ABR9QVL6</accession>
<evidence type="ECO:0000256" key="2">
    <source>
        <dbReference type="ARBA" id="ARBA00001946"/>
    </source>
</evidence>
<dbReference type="SUPFAM" id="SSF52440">
    <property type="entry name" value="PreATP-grasp domain"/>
    <property type="match status" value="1"/>
</dbReference>
<dbReference type="Gene3D" id="3.40.50.20">
    <property type="match status" value="1"/>
</dbReference>
<dbReference type="NCBIfam" id="TIGR01205">
    <property type="entry name" value="D_ala_D_alaTIGR"/>
    <property type="match status" value="1"/>
</dbReference>
<evidence type="ECO:0000313" key="16">
    <source>
        <dbReference type="EMBL" id="MBE5034922.1"/>
    </source>
</evidence>
<dbReference type="Pfam" id="PF07478">
    <property type="entry name" value="Dala_Dala_lig_C"/>
    <property type="match status" value="1"/>
</dbReference>
<dbReference type="SUPFAM" id="SSF56059">
    <property type="entry name" value="Glutathione synthetase ATP-binding domain-like"/>
    <property type="match status" value="1"/>
</dbReference>
<keyword evidence="5" id="KW-0479">Metal-binding</keyword>
<dbReference type="InterPro" id="IPR016185">
    <property type="entry name" value="PreATP-grasp_dom_sf"/>
</dbReference>
<dbReference type="Gene3D" id="3.30.470.20">
    <property type="entry name" value="ATP-grasp fold, B domain"/>
    <property type="match status" value="1"/>
</dbReference>
<dbReference type="RefSeq" id="WP_226384584.1">
    <property type="nucleotide sequence ID" value="NZ_JADCKA010000001.1"/>
</dbReference>
<gene>
    <name evidence="13" type="primary">ddl</name>
    <name evidence="16" type="ORF">INF20_01350</name>
</gene>
<evidence type="ECO:0000256" key="4">
    <source>
        <dbReference type="ARBA" id="ARBA00022598"/>
    </source>
</evidence>
<dbReference type="Pfam" id="PF01820">
    <property type="entry name" value="Dala_Dala_lig_N"/>
    <property type="match status" value="1"/>
</dbReference>
<dbReference type="InterPro" id="IPR000291">
    <property type="entry name" value="D-Ala_lig_Van_CS"/>
</dbReference>
<dbReference type="InterPro" id="IPR005905">
    <property type="entry name" value="D_ala_D_ala"/>
</dbReference>
<dbReference type="EC" id="6.3.2.4" evidence="13"/>
<comment type="function">
    <text evidence="13">Cell wall formation.</text>
</comment>
<keyword evidence="4 13" id="KW-0436">Ligase</keyword>
<name>A0ABR9QVL6_9FIRM</name>
<comment type="similarity">
    <text evidence="3 13">Belongs to the D-alanine--D-alanine ligase family.</text>
</comment>
<dbReference type="PANTHER" id="PTHR23132:SF25">
    <property type="entry name" value="D-ALANINE--D-ALANINE LIGASE A"/>
    <property type="match status" value="1"/>
</dbReference>
<keyword evidence="12 13" id="KW-0961">Cell wall biogenesis/degradation</keyword>
<keyword evidence="10 13" id="KW-0573">Peptidoglycan synthesis</keyword>
<dbReference type="InterPro" id="IPR011127">
    <property type="entry name" value="Dala_Dala_lig_N"/>
</dbReference>
<sequence>MDRKLKLLILFGGVSNEHEVSRMSTASILDAIDKEKYEITKAGITKTGEWFVTCASPSDIKSGAWETDRSNVRVTVNLTGTCKGLRTVDGEDIPIDCVFAVMHGRNAEDGSMQGLWQIAGIPCVGPGVMASAVGMDKVTAKLVAASTGVTQAAYYATDRYRFSKNPLGEIENIKKKFNGEYPLFVKPSNSGSSVGVTKVNDEKELFEAIKLAAEIDHRILVEETITGREIEVAILGNKDAKASRIGEILSANDQLYDYEAKYHNSASKTVIVDDLPEDVEKEIRQTAVDIFNAFDCRGLSRVDFFYTDEGKIVFNEINTLPGFTSISMYPQLWQDMGISYSELIDKLIYFAMEEF</sequence>
<evidence type="ECO:0000313" key="17">
    <source>
        <dbReference type="Proteomes" id="UP001516588"/>
    </source>
</evidence>
<evidence type="ECO:0000259" key="15">
    <source>
        <dbReference type="PROSITE" id="PS50975"/>
    </source>
</evidence>
<evidence type="ECO:0000256" key="9">
    <source>
        <dbReference type="ARBA" id="ARBA00022960"/>
    </source>
</evidence>
<feature type="domain" description="ATP-grasp" evidence="15">
    <location>
        <begin position="141"/>
        <end position="349"/>
    </location>
</feature>
<dbReference type="HAMAP" id="MF_00047">
    <property type="entry name" value="Dala_Dala_lig"/>
    <property type="match status" value="1"/>
</dbReference>
<comment type="cofactor">
    <cofactor evidence="2">
        <name>Mg(2+)</name>
        <dbReference type="ChEBI" id="CHEBI:18420"/>
    </cofactor>
</comment>
<dbReference type="PROSITE" id="PS50975">
    <property type="entry name" value="ATP_GRASP"/>
    <property type="match status" value="1"/>
</dbReference>
<keyword evidence="6 14" id="KW-0547">Nucleotide-binding</keyword>
<evidence type="ECO:0000256" key="8">
    <source>
        <dbReference type="ARBA" id="ARBA00022842"/>
    </source>
</evidence>
<proteinExistence type="inferred from homology"/>
<keyword evidence="8" id="KW-0460">Magnesium</keyword>
<evidence type="ECO:0000256" key="11">
    <source>
        <dbReference type="ARBA" id="ARBA00023211"/>
    </source>
</evidence>
<dbReference type="NCBIfam" id="NF002528">
    <property type="entry name" value="PRK01966.1-4"/>
    <property type="match status" value="1"/>
</dbReference>
<keyword evidence="9 13" id="KW-0133">Cell shape</keyword>
<evidence type="ECO:0000256" key="14">
    <source>
        <dbReference type="PROSITE-ProRule" id="PRU00409"/>
    </source>
</evidence>
<dbReference type="PANTHER" id="PTHR23132">
    <property type="entry name" value="D-ALANINE--D-ALANINE LIGASE"/>
    <property type="match status" value="1"/>
</dbReference>